<feature type="transmembrane region" description="Helical" evidence="6">
    <location>
        <begin position="446"/>
        <end position="468"/>
    </location>
</feature>
<feature type="transmembrane region" description="Helical" evidence="6">
    <location>
        <begin position="384"/>
        <end position="405"/>
    </location>
</feature>
<gene>
    <name evidence="8" type="ORF">HOP40_20340</name>
</gene>
<feature type="transmembrane region" description="Helical" evidence="6">
    <location>
        <begin position="144"/>
        <end position="167"/>
    </location>
</feature>
<feature type="transmembrane region" description="Helical" evidence="6">
    <location>
        <begin position="417"/>
        <end position="434"/>
    </location>
</feature>
<dbReference type="InterPro" id="IPR032694">
    <property type="entry name" value="CopC/D"/>
</dbReference>
<accession>A0A6M6JL14</accession>
<feature type="transmembrane region" description="Helical" evidence="6">
    <location>
        <begin position="596"/>
        <end position="614"/>
    </location>
</feature>
<dbReference type="EMBL" id="CP053564">
    <property type="protein sequence ID" value="QJY47863.1"/>
    <property type="molecule type" value="Genomic_DNA"/>
</dbReference>
<protein>
    <submittedName>
        <fullName evidence="8">Copper resistance protein CopD</fullName>
    </submittedName>
</protein>
<dbReference type="GO" id="GO:0005886">
    <property type="term" value="C:plasma membrane"/>
    <property type="evidence" value="ECO:0007669"/>
    <property type="project" value="UniProtKB-SubCell"/>
</dbReference>
<evidence type="ECO:0000313" key="9">
    <source>
        <dbReference type="Proteomes" id="UP000505377"/>
    </source>
</evidence>
<feature type="transmembrane region" description="Helical" evidence="6">
    <location>
        <begin position="480"/>
        <end position="506"/>
    </location>
</feature>
<dbReference type="Proteomes" id="UP000505377">
    <property type="component" value="Chromosome"/>
</dbReference>
<dbReference type="GO" id="GO:0006825">
    <property type="term" value="P:copper ion transport"/>
    <property type="evidence" value="ECO:0007669"/>
    <property type="project" value="InterPro"/>
</dbReference>
<feature type="transmembrane region" description="Helical" evidence="6">
    <location>
        <begin position="213"/>
        <end position="234"/>
    </location>
</feature>
<feature type="transmembrane region" description="Helical" evidence="6">
    <location>
        <begin position="526"/>
        <end position="545"/>
    </location>
</feature>
<reference evidence="8 9" key="1">
    <citation type="submission" date="2020-05" db="EMBL/GenBank/DDBJ databases">
        <authorList>
            <person name="Mo P."/>
        </authorList>
    </citation>
    <scope>NUCLEOTIDE SEQUENCE [LARGE SCALE GENOMIC DNA]</scope>
    <source>
        <strain evidence="8 9">Gen01</strain>
    </source>
</reference>
<evidence type="ECO:0000256" key="2">
    <source>
        <dbReference type="ARBA" id="ARBA00022475"/>
    </source>
</evidence>
<evidence type="ECO:0000256" key="6">
    <source>
        <dbReference type="SAM" id="Phobius"/>
    </source>
</evidence>
<feature type="transmembrane region" description="Helical" evidence="6">
    <location>
        <begin position="552"/>
        <end position="576"/>
    </location>
</feature>
<keyword evidence="5 6" id="KW-0472">Membrane</keyword>
<feature type="transmembrane region" description="Helical" evidence="6">
    <location>
        <begin position="179"/>
        <end position="201"/>
    </location>
</feature>
<dbReference type="AlphaFoldDB" id="A0A6M6JL14"/>
<dbReference type="Pfam" id="PF09678">
    <property type="entry name" value="Caa3_CtaG"/>
    <property type="match status" value="1"/>
</dbReference>
<feature type="domain" description="Copper resistance protein D" evidence="7">
    <location>
        <begin position="245"/>
        <end position="341"/>
    </location>
</feature>
<comment type="subcellular location">
    <subcellularLocation>
        <location evidence="1">Cell membrane</location>
        <topology evidence="1">Multi-pass membrane protein</topology>
    </subcellularLocation>
</comment>
<feature type="transmembrane region" description="Helical" evidence="6">
    <location>
        <begin position="282"/>
        <end position="303"/>
    </location>
</feature>
<evidence type="ECO:0000256" key="4">
    <source>
        <dbReference type="ARBA" id="ARBA00022989"/>
    </source>
</evidence>
<keyword evidence="3 6" id="KW-0812">Transmembrane</keyword>
<feature type="transmembrane region" description="Helical" evidence="6">
    <location>
        <begin position="323"/>
        <end position="342"/>
    </location>
</feature>
<dbReference type="PANTHER" id="PTHR34820">
    <property type="entry name" value="INNER MEMBRANE PROTEIN YEBZ"/>
    <property type="match status" value="1"/>
</dbReference>
<evidence type="ECO:0000256" key="3">
    <source>
        <dbReference type="ARBA" id="ARBA00022692"/>
    </source>
</evidence>
<feature type="transmembrane region" description="Helical" evidence="6">
    <location>
        <begin position="21"/>
        <end position="47"/>
    </location>
</feature>
<evidence type="ECO:0000259" key="7">
    <source>
        <dbReference type="Pfam" id="PF05425"/>
    </source>
</evidence>
<dbReference type="KEGG" id="pbro:HOP40_20340"/>
<feature type="transmembrane region" description="Helical" evidence="6">
    <location>
        <begin position="67"/>
        <end position="90"/>
    </location>
</feature>
<organism evidence="8 9">
    <name type="scientific">Pseudonocardia broussonetiae</name>
    <dbReference type="NCBI Taxonomy" id="2736640"/>
    <lineage>
        <taxon>Bacteria</taxon>
        <taxon>Bacillati</taxon>
        <taxon>Actinomycetota</taxon>
        <taxon>Actinomycetes</taxon>
        <taxon>Pseudonocardiales</taxon>
        <taxon>Pseudonocardiaceae</taxon>
        <taxon>Pseudonocardia</taxon>
    </lineage>
</organism>
<evidence type="ECO:0000256" key="5">
    <source>
        <dbReference type="ARBA" id="ARBA00023136"/>
    </source>
</evidence>
<keyword evidence="2" id="KW-1003">Cell membrane</keyword>
<proteinExistence type="predicted"/>
<evidence type="ECO:0000256" key="1">
    <source>
        <dbReference type="ARBA" id="ARBA00004651"/>
    </source>
</evidence>
<dbReference type="RefSeq" id="WP_172160942.1">
    <property type="nucleotide sequence ID" value="NZ_CP053564.1"/>
</dbReference>
<sequence length="619" mass="62422">MPHQQVMPSGPARVGRSRSAVGSLVVAGTSLGLLVALWLTASAGSAIADVLGLPDPGLVVRYGLPAVRVVADIGAAATVGFLLLAAVLAAPQASGYLDIAGYRSVRVAAGCAWLWAGAALVMVPLTVAEVLGRPVGDVLALGPLAAALPLLPTSAAWLLTAVLATLIAAGCRATLTWGWAGVLLGAAVVGLLPVAATGHSAVGGSHDLATDSLMIHIVAAAVWVGGLIAVLSLAARPSPDQLGTVLPRFSMIAAWCWGLMALSGLANLAVRIPLTLPNLLSGYGVIAVAKTASLMLLGVLGYLHRRSALAPAVRGDRRALLRLGAGEVLLMLATIGLAVGLGRTPPPAPGETGEPSRTGEELGYELAGPPSGVGGLVVDGRPDLIFVVVVVVMLVAYLAGVRRLGAEGRAWPIRRSSAWLAGCAVVLLATSSGLGRYGAAMLSVGVAAQLLLTLVAPLLLVLGAPLALARQAVPEVNRVLAHPTVAVLGRPVPAVLVFAATMAMLYGFGLIDSLLSSQPGRLALDALLLSVGVVLVGALTTGAVARGRAVALLSLVQAGVGIGLLLRTEPIAATFYRGLGLPWVPDLLAQQRVAGAVWLVGQVALVPILAVGVARARAR</sequence>
<feature type="transmembrane region" description="Helical" evidence="6">
    <location>
        <begin position="246"/>
        <end position="270"/>
    </location>
</feature>
<dbReference type="InterPro" id="IPR008457">
    <property type="entry name" value="Cu-R_CopD_dom"/>
</dbReference>
<evidence type="ECO:0000313" key="8">
    <source>
        <dbReference type="EMBL" id="QJY47863.1"/>
    </source>
</evidence>
<keyword evidence="4 6" id="KW-1133">Transmembrane helix</keyword>
<feature type="transmembrane region" description="Helical" evidence="6">
    <location>
        <begin position="111"/>
        <end position="132"/>
    </location>
</feature>
<name>A0A6M6JL14_9PSEU</name>
<dbReference type="InterPro" id="IPR019108">
    <property type="entry name" value="Caa3_assmbl_CtaG-rel"/>
</dbReference>
<dbReference type="PANTHER" id="PTHR34820:SF4">
    <property type="entry name" value="INNER MEMBRANE PROTEIN YEBZ"/>
    <property type="match status" value="1"/>
</dbReference>
<dbReference type="Pfam" id="PF05425">
    <property type="entry name" value="CopD"/>
    <property type="match status" value="1"/>
</dbReference>
<keyword evidence="9" id="KW-1185">Reference proteome</keyword>